<dbReference type="InterPro" id="IPR042206">
    <property type="entry name" value="CRISPR-assoc_Cas1_C"/>
</dbReference>
<dbReference type="GeneID" id="78477054"/>
<dbReference type="RefSeq" id="WP_067554204.1">
    <property type="nucleotide sequence ID" value="NZ_CP011391.1"/>
</dbReference>
<evidence type="ECO:0000256" key="8">
    <source>
        <dbReference type="ARBA" id="ARBA00023211"/>
    </source>
</evidence>
<dbReference type="PANTHER" id="PTHR43219">
    <property type="entry name" value="CRISPR-ASSOCIATED ENDONUCLEASE CAS1"/>
    <property type="match status" value="1"/>
</dbReference>
<dbReference type="PANTHER" id="PTHR43219:SF1">
    <property type="entry name" value="CRISPR-ASSOCIATED ENDONUCLEASE CAS1"/>
    <property type="match status" value="1"/>
</dbReference>
<dbReference type="InterPro" id="IPR042211">
    <property type="entry name" value="CRISPR-assoc_Cas1_N"/>
</dbReference>
<reference evidence="10 11" key="1">
    <citation type="journal article" date="2016" name="Gut Pathog.">
        <title>Whole genome sequencing of "Faecalibaculum rodentium" ALO17, isolated from C57BL/6J laboratory mouse feces.</title>
        <authorList>
            <person name="Lim S."/>
            <person name="Chang D.H."/>
            <person name="Ahn S."/>
            <person name="Kim B.C."/>
        </authorList>
    </citation>
    <scope>NUCLEOTIDE SEQUENCE [LARGE SCALE GENOMIC DNA]</scope>
    <source>
        <strain evidence="10 11">Alo17</strain>
    </source>
</reference>
<dbReference type="GO" id="GO:0016787">
    <property type="term" value="F:hydrolase activity"/>
    <property type="evidence" value="ECO:0007669"/>
    <property type="project" value="UniProtKB-KW"/>
</dbReference>
<keyword evidence="4 9" id="KW-0378">Hydrolase</keyword>
<gene>
    <name evidence="9" type="primary">cas1</name>
    <name evidence="10" type="ORF">AALO17_01350</name>
</gene>
<dbReference type="HAMAP" id="MF_01470">
    <property type="entry name" value="Cas1"/>
    <property type="match status" value="1"/>
</dbReference>
<accession>A0A140DRJ2</accession>
<evidence type="ECO:0000256" key="3">
    <source>
        <dbReference type="ARBA" id="ARBA00022759"/>
    </source>
</evidence>
<dbReference type="GO" id="GO:0051607">
    <property type="term" value="P:defense response to virus"/>
    <property type="evidence" value="ECO:0007669"/>
    <property type="project" value="UniProtKB-UniRule"/>
</dbReference>
<dbReference type="GO" id="GO:0046872">
    <property type="term" value="F:metal ion binding"/>
    <property type="evidence" value="ECO:0007669"/>
    <property type="project" value="UniProtKB-UniRule"/>
</dbReference>
<dbReference type="Pfam" id="PF01867">
    <property type="entry name" value="Cas_Cas1"/>
    <property type="match status" value="1"/>
</dbReference>
<dbReference type="Gene3D" id="3.100.10.20">
    <property type="entry name" value="CRISPR-associated endonuclease Cas1, N-terminal domain"/>
    <property type="match status" value="1"/>
</dbReference>
<dbReference type="KEGG" id="fro:AALO17_01350"/>
<dbReference type="GO" id="GO:0004520">
    <property type="term" value="F:DNA endonuclease activity"/>
    <property type="evidence" value="ECO:0007669"/>
    <property type="project" value="InterPro"/>
</dbReference>
<keyword evidence="8 9" id="KW-0464">Manganese</keyword>
<feature type="binding site" evidence="9">
    <location>
        <position position="221"/>
    </location>
    <ligand>
        <name>Mn(2+)</name>
        <dbReference type="ChEBI" id="CHEBI:29035"/>
    </ligand>
</feature>
<dbReference type="InterPro" id="IPR002729">
    <property type="entry name" value="CRISPR-assoc_Cas1"/>
</dbReference>
<comment type="function">
    <text evidence="9">CRISPR (clustered regularly interspaced short palindromic repeat), is an adaptive immune system that provides protection against mobile genetic elements (viruses, transposable elements and conjugative plasmids). CRISPR clusters contain spacers, sequences complementary to antecedent mobile elements, and target invading nucleic acids. CRISPR clusters are transcribed and processed into CRISPR RNA (crRNA). Acts as a dsDNA endonuclease. Involved in the integration of spacer DNA into the CRISPR cassette.</text>
</comment>
<dbReference type="NCBIfam" id="TIGR00287">
    <property type="entry name" value="cas1"/>
    <property type="match status" value="1"/>
</dbReference>
<comment type="subunit">
    <text evidence="9">Homodimer, forms a heterotetramer with a Cas2 homodimer.</text>
</comment>
<dbReference type="OrthoDB" id="9803119at2"/>
<evidence type="ECO:0000256" key="5">
    <source>
        <dbReference type="ARBA" id="ARBA00022842"/>
    </source>
</evidence>
<dbReference type="InterPro" id="IPR019858">
    <property type="entry name" value="CRISPR-assoc_Cas1_HMARI/TNEAP"/>
</dbReference>
<evidence type="ECO:0000256" key="6">
    <source>
        <dbReference type="ARBA" id="ARBA00023118"/>
    </source>
</evidence>
<evidence type="ECO:0000256" key="7">
    <source>
        <dbReference type="ARBA" id="ARBA00023125"/>
    </source>
</evidence>
<keyword evidence="2 9" id="KW-0479">Metal-binding</keyword>
<dbReference type="AlphaFoldDB" id="A0A140DRJ2"/>
<comment type="similarity">
    <text evidence="9">Belongs to the CRISPR-associated endonuclease Cas1 family.</text>
</comment>
<keyword evidence="11" id="KW-1185">Reference proteome</keyword>
<dbReference type="EC" id="3.1.-.-" evidence="9"/>
<dbReference type="Gene3D" id="1.20.120.920">
    <property type="entry name" value="CRISPR-associated endonuclease Cas1, C-terminal domain"/>
    <property type="match status" value="1"/>
</dbReference>
<dbReference type="STRING" id="1702221.AALO17_01350"/>
<evidence type="ECO:0000256" key="2">
    <source>
        <dbReference type="ARBA" id="ARBA00022723"/>
    </source>
</evidence>
<keyword evidence="3 9" id="KW-0255">Endonuclease</keyword>
<dbReference type="Proteomes" id="UP000069771">
    <property type="component" value="Chromosome"/>
</dbReference>
<protein>
    <recommendedName>
        <fullName evidence="9">CRISPR-associated endonuclease Cas1</fullName>
        <ecNumber evidence="9">3.1.-.-</ecNumber>
    </recommendedName>
</protein>
<keyword evidence="7 9" id="KW-0238">DNA-binding</keyword>
<organism evidence="10 11">
    <name type="scientific">Faecalibaculum rodentium</name>
    <dbReference type="NCBI Taxonomy" id="1702221"/>
    <lineage>
        <taxon>Bacteria</taxon>
        <taxon>Bacillati</taxon>
        <taxon>Bacillota</taxon>
        <taxon>Erysipelotrichia</taxon>
        <taxon>Erysipelotrichales</taxon>
        <taxon>Erysipelotrichaceae</taxon>
        <taxon>Faecalibaculum</taxon>
    </lineage>
</organism>
<comment type="cofactor">
    <cofactor evidence="9">
        <name>Mg(2+)</name>
        <dbReference type="ChEBI" id="CHEBI:18420"/>
    </cofactor>
    <cofactor evidence="9">
        <name>Mn(2+)</name>
        <dbReference type="ChEBI" id="CHEBI:29035"/>
    </cofactor>
</comment>
<evidence type="ECO:0000313" key="11">
    <source>
        <dbReference type="Proteomes" id="UP000069771"/>
    </source>
</evidence>
<evidence type="ECO:0000256" key="1">
    <source>
        <dbReference type="ARBA" id="ARBA00022722"/>
    </source>
</evidence>
<keyword evidence="5 9" id="KW-0460">Magnesium</keyword>
<dbReference type="GO" id="GO:0003677">
    <property type="term" value="F:DNA binding"/>
    <property type="evidence" value="ECO:0007669"/>
    <property type="project" value="UniProtKB-KW"/>
</dbReference>
<evidence type="ECO:0000256" key="9">
    <source>
        <dbReference type="HAMAP-Rule" id="MF_01470"/>
    </source>
</evidence>
<feature type="binding site" evidence="9">
    <location>
        <position position="236"/>
    </location>
    <ligand>
        <name>Mn(2+)</name>
        <dbReference type="ChEBI" id="CHEBI:29035"/>
    </ligand>
</feature>
<dbReference type="GO" id="GO:0043571">
    <property type="term" value="P:maintenance of CRISPR repeat elements"/>
    <property type="evidence" value="ECO:0007669"/>
    <property type="project" value="UniProtKB-UniRule"/>
</dbReference>
<dbReference type="EMBL" id="CP011391">
    <property type="protein sequence ID" value="AMK53269.1"/>
    <property type="molecule type" value="Genomic_DNA"/>
</dbReference>
<keyword evidence="1 9" id="KW-0540">Nuclease</keyword>
<evidence type="ECO:0000256" key="4">
    <source>
        <dbReference type="ARBA" id="ARBA00022801"/>
    </source>
</evidence>
<keyword evidence="6 9" id="KW-0051">Antiviral defense</keyword>
<sequence>MNPVYLYKSGELKRKDSSLALESADGEEILIPIEQTESIFCFGEITFNKRLLGLLNRHSIPLLFFNYYGDCIGSFLPVTTRTGTCLIAQANAFQNESVRLMIAKSIQSAAFQNMINICKYYQKKDKDLNTVISSLMRLKGELTEADSVEEILLLEAKSKSEYYQIFDIILAGSGFRFGHRSKRPPATPVNSMISYGNTLLYGQLLAMLHQSRLVPEISFIHSVVKKGASLQYDLADIYKPFLVDRLLMRLVRKKEIKRQHFDQQENSCYMNKDGSRIFVAAFQQLLKTTVNIDGRSLSYKSIMMRDINRLVRFIQDPDSADLRFFEVGW</sequence>
<feature type="binding site" evidence="9">
    <location>
        <position position="155"/>
    </location>
    <ligand>
        <name>Mn(2+)</name>
        <dbReference type="ChEBI" id="CHEBI:29035"/>
    </ligand>
</feature>
<name>A0A140DRJ2_9FIRM</name>
<evidence type="ECO:0000313" key="10">
    <source>
        <dbReference type="EMBL" id="AMK53269.1"/>
    </source>
</evidence>
<proteinExistence type="inferred from homology"/>